<dbReference type="GO" id="GO:0005506">
    <property type="term" value="F:iron ion binding"/>
    <property type="evidence" value="ECO:0007669"/>
    <property type="project" value="InterPro"/>
</dbReference>
<dbReference type="InterPro" id="IPR027417">
    <property type="entry name" value="P-loop_NTPase"/>
</dbReference>
<protein>
    <recommendedName>
        <fullName evidence="5">Mitochondrial escape protein 2</fullName>
    </recommendedName>
</protein>
<keyword evidence="18" id="KW-0349">Heme</keyword>
<dbReference type="InterPro" id="IPR000504">
    <property type="entry name" value="RRM_dom"/>
</dbReference>
<evidence type="ECO:0000256" key="16">
    <source>
        <dbReference type="ARBA" id="ARBA00023136"/>
    </source>
</evidence>
<keyword evidence="8 18" id="KW-0479">Metal-binding</keyword>
<accession>A0A5N6TID2</accession>
<evidence type="ECO:0000256" key="7">
    <source>
        <dbReference type="ARBA" id="ARBA00022692"/>
    </source>
</evidence>
<dbReference type="PANTHER" id="PTHR32198:SF2">
    <property type="entry name" value="MITOCHONDRIAL ESCAPE PROTEIN 2"/>
    <property type="match status" value="1"/>
</dbReference>
<dbReference type="Proteomes" id="UP000325780">
    <property type="component" value="Unassembled WGS sequence"/>
</dbReference>
<feature type="transmembrane region" description="Helical" evidence="20">
    <location>
        <begin position="292"/>
        <end position="309"/>
    </location>
</feature>
<dbReference type="GO" id="GO:0004497">
    <property type="term" value="F:monooxygenase activity"/>
    <property type="evidence" value="ECO:0007669"/>
    <property type="project" value="InterPro"/>
</dbReference>
<keyword evidence="7 20" id="KW-0812">Transmembrane</keyword>
<dbReference type="InterPro" id="IPR018850">
    <property type="entry name" value="Mt_escape_2_C"/>
</dbReference>
<proteinExistence type="inferred from homology"/>
<keyword evidence="11" id="KW-0809">Transit peptide</keyword>
<dbReference type="Gene3D" id="3.30.70.330">
    <property type="match status" value="1"/>
</dbReference>
<keyword evidence="16 20" id="KW-0472">Membrane</keyword>
<evidence type="ECO:0000256" key="4">
    <source>
        <dbReference type="ARBA" id="ARBA00010617"/>
    </source>
</evidence>
<dbReference type="SUPFAM" id="SSF48264">
    <property type="entry name" value="Cytochrome P450"/>
    <property type="match status" value="1"/>
</dbReference>
<dbReference type="InterPro" id="IPR036396">
    <property type="entry name" value="Cyt_P450_sf"/>
</dbReference>
<name>A0A5N6TID2_ASPAV</name>
<keyword evidence="12 20" id="KW-1133">Transmembrane helix</keyword>
<dbReference type="EMBL" id="ML742284">
    <property type="protein sequence ID" value="KAE8146134.1"/>
    <property type="molecule type" value="Genomic_DNA"/>
</dbReference>
<dbReference type="GO" id="GO:0005743">
    <property type="term" value="C:mitochondrial inner membrane"/>
    <property type="evidence" value="ECO:0007669"/>
    <property type="project" value="UniProtKB-SubCell"/>
</dbReference>
<keyword evidence="15" id="KW-0496">Mitochondrion</keyword>
<dbReference type="InterPro" id="IPR001128">
    <property type="entry name" value="Cyt_P450"/>
</dbReference>
<evidence type="ECO:0000256" key="2">
    <source>
        <dbReference type="ARBA" id="ARBA00004434"/>
    </source>
</evidence>
<evidence type="ECO:0000256" key="15">
    <source>
        <dbReference type="ARBA" id="ARBA00023128"/>
    </source>
</evidence>
<keyword evidence="9" id="KW-0999">Mitochondrion inner membrane</keyword>
<dbReference type="OrthoDB" id="10267654at2759"/>
<evidence type="ECO:0000256" key="3">
    <source>
        <dbReference type="ARBA" id="ARBA00010320"/>
    </source>
</evidence>
<keyword evidence="10 19" id="KW-0694">RNA-binding</keyword>
<evidence type="ECO:0000256" key="6">
    <source>
        <dbReference type="ARBA" id="ARBA00022664"/>
    </source>
</evidence>
<organism evidence="22 23">
    <name type="scientific">Aspergillus avenaceus</name>
    <dbReference type="NCBI Taxonomy" id="36643"/>
    <lineage>
        <taxon>Eukaryota</taxon>
        <taxon>Fungi</taxon>
        <taxon>Dikarya</taxon>
        <taxon>Ascomycota</taxon>
        <taxon>Pezizomycotina</taxon>
        <taxon>Eurotiomycetes</taxon>
        <taxon>Eurotiomycetidae</taxon>
        <taxon>Eurotiales</taxon>
        <taxon>Aspergillaceae</taxon>
        <taxon>Aspergillus</taxon>
        <taxon>Aspergillus subgen. Circumdati</taxon>
    </lineage>
</organism>
<dbReference type="Gene3D" id="1.10.630.10">
    <property type="entry name" value="Cytochrome P450"/>
    <property type="match status" value="1"/>
</dbReference>
<evidence type="ECO:0000256" key="12">
    <source>
        <dbReference type="ARBA" id="ARBA00022989"/>
    </source>
</evidence>
<keyword evidence="14 18" id="KW-0408">Iron</keyword>
<comment type="cofactor">
    <cofactor evidence="1 18">
        <name>heme</name>
        <dbReference type="ChEBI" id="CHEBI:30413"/>
    </cofactor>
</comment>
<keyword evidence="13" id="KW-0560">Oxidoreductase</keyword>
<dbReference type="PROSITE" id="PS50102">
    <property type="entry name" value="RRM"/>
    <property type="match status" value="1"/>
</dbReference>
<dbReference type="InterPro" id="IPR039627">
    <property type="entry name" value="Yme2_C"/>
</dbReference>
<evidence type="ECO:0000313" key="23">
    <source>
        <dbReference type="Proteomes" id="UP000325780"/>
    </source>
</evidence>
<sequence length="1342" mass="151724">MNEWYWVQPHPYLYPIHLRSLRHYTPAKPYIARPSRALHTSYLETGHIELKENEGLLFVNNIFPPKLQWILLGPLRVSRSYEEALKRIDRPHLAASDPRRIIRRAFPPDLKAEIEEVVPRFREGGAFVKYVRKPDVDDLKIETAIKEHLEKHPIRPWFNPFQQVKISSVYGRPWIEDLYRIPSPRLRIEFLAGGPEGLATELTTEALYSLFRSYGKLRDIERQSSDSKVSPRYAYVEFVRPRYAVMAKNCMHGFTIPDQKGGGKSGTRLKISYERKIKLSMIKDWILNHPRIVIPAVAALIAAITVAIFDPIRTFFITMKVKATLQMEENSVLCWIRQQASKANFIGLGSRTSDPRGLSAIWEDRQDDISQLQSWLVENTETFIVVYGPRGSGKRELVLDRALENNKYKVVIDCKQIQDARGDTAKIARAASQVGYWPVFSWMNSISSFIDLAAQGMIGTKAGFSETLDAQLSKIWQNTATALKGVALDNRKRSDKDAHLTDEEYLEAHPELRPVVVIDNFLHNHSDNNVVYDKITEWATGLTNGHIAHVIYLTTDVSFAKPLSKAMPNSVFRTISLGDCTLEVGRRFVLNHLADDEDLAGLDECIRILGGRVTDLKFMAHRIEAGETPRGAVNRIIEQSTSEILKMFILTTESSVQWTHEQVWHLIKMLATAKEGGLPFNQVLLSDLFKENGEATLRALEQAELISIGSINGCPETVKPGKPVYRAVFKRLTENKTLSSRLDLEILGQLISKENKSIGKYEEELQLLGTLPKQPWELSTRTEWLLQKVYGSQNKITIVLFLCIATRIITGVQSRPGTSKTEQPQSVKIVPYWLPWLGHSLSFIRDHVNFTKNARDYMNEPILGIYMGGTKHNVVVSPSLIKSVMLSRAVSSTSLVNRALKAFGDRLGALRNLNAVDHHAFHHKLPNTLMREPFITEASATTVMLLKRDSPNFVTFCRSVVDQMQWERESDVTVVDGRDKPTCEANLFALVRGFLGNISTATLMGQSILEAFPNLLDDLWTLDSRFPLLALGVPRWMPLPGLPTAYAARDRLLDSLAAYHQAFLHWDDGADPGVKLRDLEDVSEPIKQRIQMSKSLGLSPKSSAPGHLTLLWAINVNSSNIAFWHLLRLYADPSLLDEVRKEVAPYVNAHRPTKEETGFPFEEPPRVSIDLEGLVQSCPLLKASFYETLRLDSADMSLRELTSDLTISESTEDAAIYGSGEPRTYKVRKGENITLHHGVLQNDTRYFSNPDQFDPLRFILTDPQTGVKRADMHTIHPFGGDMFGCKGRLFAERQILAFVATIISMWDIEPTDRDQFTIPGHKQSGGAYLPQADIRVCLTTRV</sequence>
<dbReference type="Gene3D" id="3.40.50.300">
    <property type="entry name" value="P-loop containing nucleotide triphosphate hydrolases"/>
    <property type="match status" value="1"/>
</dbReference>
<comment type="subcellular location">
    <subcellularLocation>
        <location evidence="2">Mitochondrion inner membrane</location>
        <topology evidence="2">Single-pass membrane protein</topology>
    </subcellularLocation>
</comment>
<evidence type="ECO:0000256" key="14">
    <source>
        <dbReference type="ARBA" id="ARBA00023004"/>
    </source>
</evidence>
<dbReference type="CDD" id="cd11040">
    <property type="entry name" value="CYP7_CYP8-like"/>
    <property type="match status" value="1"/>
</dbReference>
<dbReference type="GO" id="GO:0016705">
    <property type="term" value="F:oxidoreductase activity, acting on paired donors, with incorporation or reduction of molecular oxygen"/>
    <property type="evidence" value="ECO:0007669"/>
    <property type="project" value="InterPro"/>
</dbReference>
<evidence type="ECO:0000259" key="21">
    <source>
        <dbReference type="PROSITE" id="PS50102"/>
    </source>
</evidence>
<dbReference type="PRINTS" id="PR00465">
    <property type="entry name" value="EP450IV"/>
</dbReference>
<dbReference type="Pfam" id="PF10443">
    <property type="entry name" value="RNA12"/>
    <property type="match status" value="1"/>
</dbReference>
<evidence type="ECO:0000256" key="13">
    <source>
        <dbReference type="ARBA" id="ARBA00023002"/>
    </source>
</evidence>
<dbReference type="InterPro" id="IPR035979">
    <property type="entry name" value="RBD_domain_sf"/>
</dbReference>
<evidence type="ECO:0000256" key="11">
    <source>
        <dbReference type="ARBA" id="ARBA00022946"/>
    </source>
</evidence>
<feature type="binding site" description="axial binding residue" evidence="18">
    <location>
        <position position="1285"/>
    </location>
    <ligand>
        <name>heme</name>
        <dbReference type="ChEBI" id="CHEBI:30413"/>
    </ligand>
    <ligandPart>
        <name>Fe</name>
        <dbReference type="ChEBI" id="CHEBI:18248"/>
    </ligandPart>
</feature>
<comment type="function">
    <text evidence="17">Plays a role in maintaining the mitochondrial genome and in controlling the mtDNA escape. Involved in the regulation of mtDNA nucleotide structure and number. May have a dispensable role in early maturation of pre-rRNA.</text>
</comment>
<dbReference type="Pfam" id="PF00076">
    <property type="entry name" value="RRM_1"/>
    <property type="match status" value="1"/>
</dbReference>
<dbReference type="Pfam" id="PF00067">
    <property type="entry name" value="p450"/>
    <property type="match status" value="1"/>
</dbReference>
<reference evidence="22 23" key="1">
    <citation type="submission" date="2019-04" db="EMBL/GenBank/DDBJ databases">
        <title>Friends and foes A comparative genomics study of 23 Aspergillus species from section Flavi.</title>
        <authorList>
            <consortium name="DOE Joint Genome Institute"/>
            <person name="Kjaerbolling I."/>
            <person name="Vesth T."/>
            <person name="Frisvad J.C."/>
            <person name="Nybo J.L."/>
            <person name="Theobald S."/>
            <person name="Kildgaard S."/>
            <person name="Isbrandt T."/>
            <person name="Kuo A."/>
            <person name="Sato A."/>
            <person name="Lyhne E.K."/>
            <person name="Kogle M.E."/>
            <person name="Wiebenga A."/>
            <person name="Kun R.S."/>
            <person name="Lubbers R.J."/>
            <person name="Makela M.R."/>
            <person name="Barry K."/>
            <person name="Chovatia M."/>
            <person name="Clum A."/>
            <person name="Daum C."/>
            <person name="Haridas S."/>
            <person name="He G."/>
            <person name="LaButti K."/>
            <person name="Lipzen A."/>
            <person name="Mondo S."/>
            <person name="Riley R."/>
            <person name="Salamov A."/>
            <person name="Simmons B.A."/>
            <person name="Magnuson J.K."/>
            <person name="Henrissat B."/>
            <person name="Mortensen U.H."/>
            <person name="Larsen T.O."/>
            <person name="Devries R.P."/>
            <person name="Grigoriev I.V."/>
            <person name="Machida M."/>
            <person name="Baker S.E."/>
            <person name="Andersen M.R."/>
        </authorList>
    </citation>
    <scope>NUCLEOTIDE SEQUENCE [LARGE SCALE GENOMIC DNA]</scope>
    <source>
        <strain evidence="22 23">IBT 18842</strain>
    </source>
</reference>
<feature type="domain" description="RRM" evidence="21">
    <location>
        <begin position="187"/>
        <end position="276"/>
    </location>
</feature>
<gene>
    <name evidence="22" type="ORF">BDV25DRAFT_133179</name>
</gene>
<dbReference type="GO" id="GO:0020037">
    <property type="term" value="F:heme binding"/>
    <property type="evidence" value="ECO:0007669"/>
    <property type="project" value="InterPro"/>
</dbReference>
<comment type="similarity">
    <text evidence="4">Belongs to the cytochrome P450 family.</text>
</comment>
<evidence type="ECO:0000256" key="9">
    <source>
        <dbReference type="ARBA" id="ARBA00022792"/>
    </source>
</evidence>
<dbReference type="GO" id="GO:0003723">
    <property type="term" value="F:RNA binding"/>
    <property type="evidence" value="ECO:0007669"/>
    <property type="project" value="UniProtKB-UniRule"/>
</dbReference>
<evidence type="ECO:0000256" key="10">
    <source>
        <dbReference type="ARBA" id="ARBA00022884"/>
    </source>
</evidence>
<dbReference type="SUPFAM" id="SSF54928">
    <property type="entry name" value="RNA-binding domain, RBD"/>
    <property type="match status" value="1"/>
</dbReference>
<comment type="similarity">
    <text evidence="3">Belongs to the YME2 family.</text>
</comment>
<dbReference type="GO" id="GO:0006397">
    <property type="term" value="P:mRNA processing"/>
    <property type="evidence" value="ECO:0007669"/>
    <property type="project" value="UniProtKB-KW"/>
</dbReference>
<dbReference type="InterPro" id="IPR012677">
    <property type="entry name" value="Nucleotide-bd_a/b_plait_sf"/>
</dbReference>
<evidence type="ECO:0000256" key="5">
    <source>
        <dbReference type="ARBA" id="ARBA00020222"/>
    </source>
</evidence>
<dbReference type="FunFam" id="3.30.70.330:FF:000959">
    <property type="entry name" value="Mitochondrial escape protein 2"/>
    <property type="match status" value="1"/>
</dbReference>
<dbReference type="PANTHER" id="PTHR32198">
    <property type="entry name" value="MITOCHONDRIAL ESCAPE PROTEIN 2"/>
    <property type="match status" value="1"/>
</dbReference>
<evidence type="ECO:0000256" key="19">
    <source>
        <dbReference type="PROSITE-ProRule" id="PRU00176"/>
    </source>
</evidence>
<evidence type="ECO:0000256" key="8">
    <source>
        <dbReference type="ARBA" id="ARBA00022723"/>
    </source>
</evidence>
<evidence type="ECO:0000256" key="1">
    <source>
        <dbReference type="ARBA" id="ARBA00001971"/>
    </source>
</evidence>
<evidence type="ECO:0000256" key="17">
    <source>
        <dbReference type="ARBA" id="ARBA00025276"/>
    </source>
</evidence>
<keyword evidence="6" id="KW-0507">mRNA processing</keyword>
<keyword evidence="23" id="KW-1185">Reference proteome</keyword>
<dbReference type="InterPro" id="IPR002403">
    <property type="entry name" value="Cyt_P450_E_grp-IV"/>
</dbReference>
<dbReference type="CDD" id="cd12433">
    <property type="entry name" value="RRM_Yme2p_like"/>
    <property type="match status" value="1"/>
</dbReference>
<dbReference type="InterPro" id="IPR034260">
    <property type="entry name" value="Yme2_RRM"/>
</dbReference>
<evidence type="ECO:0000313" key="22">
    <source>
        <dbReference type="EMBL" id="KAE8146134.1"/>
    </source>
</evidence>
<evidence type="ECO:0000256" key="20">
    <source>
        <dbReference type="SAM" id="Phobius"/>
    </source>
</evidence>
<evidence type="ECO:0000256" key="18">
    <source>
        <dbReference type="PIRSR" id="PIRSR602403-1"/>
    </source>
</evidence>